<dbReference type="Proteomes" id="UP001596023">
    <property type="component" value="Unassembled WGS sequence"/>
</dbReference>
<evidence type="ECO:0008006" key="4">
    <source>
        <dbReference type="Google" id="ProtNLM"/>
    </source>
</evidence>
<keyword evidence="3" id="KW-1185">Reference proteome</keyword>
<feature type="signal peptide" evidence="1">
    <location>
        <begin position="1"/>
        <end position="23"/>
    </location>
</feature>
<feature type="chain" id="PRO_5046556652" description="Major fimbrial subunit protein N-terminal domain-containing protein" evidence="1">
    <location>
        <begin position="24"/>
        <end position="386"/>
    </location>
</feature>
<gene>
    <name evidence="2" type="ORF">ACFO6W_26140</name>
</gene>
<keyword evidence="1" id="KW-0732">Signal</keyword>
<protein>
    <recommendedName>
        <fullName evidence="4">Major fimbrial subunit protein N-terminal domain-containing protein</fullName>
    </recommendedName>
</protein>
<proteinExistence type="predicted"/>
<evidence type="ECO:0000256" key="1">
    <source>
        <dbReference type="SAM" id="SignalP"/>
    </source>
</evidence>
<reference evidence="3" key="1">
    <citation type="journal article" date="2019" name="Int. J. Syst. Evol. Microbiol.">
        <title>The Global Catalogue of Microorganisms (GCM) 10K type strain sequencing project: providing services to taxonomists for standard genome sequencing and annotation.</title>
        <authorList>
            <consortium name="The Broad Institute Genomics Platform"/>
            <consortium name="The Broad Institute Genome Sequencing Center for Infectious Disease"/>
            <person name="Wu L."/>
            <person name="Ma J."/>
        </authorList>
    </citation>
    <scope>NUCLEOTIDE SEQUENCE [LARGE SCALE GENOMIC DNA]</scope>
    <source>
        <strain evidence="3">CCUG 66188</strain>
    </source>
</reference>
<comment type="caution">
    <text evidence="2">The sequence shown here is derived from an EMBL/GenBank/DDBJ whole genome shotgun (WGS) entry which is preliminary data.</text>
</comment>
<dbReference type="PROSITE" id="PS51257">
    <property type="entry name" value="PROKAR_LIPOPROTEIN"/>
    <property type="match status" value="1"/>
</dbReference>
<accession>A0ABV9L5A1</accession>
<dbReference type="RefSeq" id="WP_380002078.1">
    <property type="nucleotide sequence ID" value="NZ_JBHSGN010000198.1"/>
</dbReference>
<name>A0ABV9L5A1_9BACT</name>
<organism evidence="2 3">
    <name type="scientific">Dysgonomonas termitidis</name>
    <dbReference type="NCBI Taxonomy" id="1516126"/>
    <lineage>
        <taxon>Bacteria</taxon>
        <taxon>Pseudomonadati</taxon>
        <taxon>Bacteroidota</taxon>
        <taxon>Bacteroidia</taxon>
        <taxon>Bacteroidales</taxon>
        <taxon>Dysgonomonadaceae</taxon>
        <taxon>Dysgonomonas</taxon>
    </lineage>
</organism>
<dbReference type="EMBL" id="JBHSGN010000198">
    <property type="protein sequence ID" value="MFC4677163.1"/>
    <property type="molecule type" value="Genomic_DNA"/>
</dbReference>
<evidence type="ECO:0000313" key="3">
    <source>
        <dbReference type="Proteomes" id="UP001596023"/>
    </source>
</evidence>
<evidence type="ECO:0000313" key="2">
    <source>
        <dbReference type="EMBL" id="MFC4677163.1"/>
    </source>
</evidence>
<sequence length="386" mass="40118">MKTNFKHAIIAATALLLGFSSCSNDDANAPADDLPTQSVSVRILVPSTYAPEATAVGVTPTITGNTNVFFVGGGVILEVGTLNAAEAAAGKTFTDVPGAVSDVIIVANGGTVATSPALSTIVRNDPLSKLNETLFLQASQTNAQTAVNLFGRAPLTDGAGVNAGKKVAAVTLVPAISRIEIGEIKADAGAAVKLKSFKLTGIYINNTYTQLGIDYVTKPTLATEILNYDKANAKWIDGNYPARFKDEWANASVTDATSFKPAGTDKWSYFVLPVKASANGTEISSVQQGAVPHIVFKIEDIDYDDAAYQDVAGPYFITIKNLKVGGADLTELAPGKVYSLNGGVAGDPILIGGGNLSPDPETNATEEVVVSATVTPWEGFDVDPVF</sequence>